<protein>
    <submittedName>
        <fullName evidence="1">Uncharacterized protein</fullName>
    </submittedName>
</protein>
<name>A0A0S2DJC8_LYSEN</name>
<dbReference type="PATRIC" id="fig|69.6.peg.3234"/>
<dbReference type="Proteomes" id="UP000061569">
    <property type="component" value="Chromosome"/>
</dbReference>
<proteinExistence type="predicted"/>
<dbReference type="AlphaFoldDB" id="A0A0S2DJC8"/>
<reference evidence="1 2" key="1">
    <citation type="submission" date="2015-11" db="EMBL/GenBank/DDBJ databases">
        <title>Genome sequences of Lysobacter enzymogenes strain C3 and Lysobacter antibioticus ATCC 29479.</title>
        <authorList>
            <person name="Kobayashi D.Y."/>
        </authorList>
    </citation>
    <scope>NUCLEOTIDE SEQUENCE [LARGE SCALE GENOMIC DNA]</scope>
    <source>
        <strain evidence="1 2">C3</strain>
    </source>
</reference>
<accession>A0A0S2DJC8</accession>
<gene>
    <name evidence="1" type="ORF">GLE_3282</name>
</gene>
<sequence>MWTSLDAVCAAMRRRAQARVFDGGRWGRIRERVDAGSCRFDKRGCECGGFESDGS</sequence>
<dbReference type="EMBL" id="CP013140">
    <property type="protein sequence ID" value="ALN58628.1"/>
    <property type="molecule type" value="Genomic_DNA"/>
</dbReference>
<organism evidence="1 2">
    <name type="scientific">Lysobacter enzymogenes</name>
    <dbReference type="NCBI Taxonomy" id="69"/>
    <lineage>
        <taxon>Bacteria</taxon>
        <taxon>Pseudomonadati</taxon>
        <taxon>Pseudomonadota</taxon>
        <taxon>Gammaproteobacteria</taxon>
        <taxon>Lysobacterales</taxon>
        <taxon>Lysobacteraceae</taxon>
        <taxon>Lysobacter</taxon>
    </lineage>
</organism>
<dbReference type="KEGG" id="lez:GLE_3282"/>
<evidence type="ECO:0000313" key="2">
    <source>
        <dbReference type="Proteomes" id="UP000061569"/>
    </source>
</evidence>
<evidence type="ECO:0000313" key="1">
    <source>
        <dbReference type="EMBL" id="ALN58628.1"/>
    </source>
</evidence>